<dbReference type="InterPro" id="IPR001296">
    <property type="entry name" value="Glyco_trans_1"/>
</dbReference>
<name>A0A5B8UE79_9BACT</name>
<dbReference type="CDD" id="cd03801">
    <property type="entry name" value="GT4_PimA-like"/>
    <property type="match status" value="1"/>
</dbReference>
<accession>A0A5B8UE79</accession>
<gene>
    <name evidence="2" type="ORF">FSB75_02810</name>
</gene>
<dbReference type="AlphaFoldDB" id="A0A5B8UE79"/>
<feature type="domain" description="Glycosyl transferase family 1" evidence="1">
    <location>
        <begin position="191"/>
        <end position="350"/>
    </location>
</feature>
<keyword evidence="3" id="KW-1185">Reference proteome</keyword>
<evidence type="ECO:0000313" key="2">
    <source>
        <dbReference type="EMBL" id="QEC54874.1"/>
    </source>
</evidence>
<protein>
    <submittedName>
        <fullName evidence="2">Glycosyltransferase family 4 protein</fullName>
    </submittedName>
</protein>
<dbReference type="RefSeq" id="WP_146782432.1">
    <property type="nucleotide sequence ID" value="NZ_BAABIO010000006.1"/>
</dbReference>
<dbReference type="Gene3D" id="3.40.50.2000">
    <property type="entry name" value="Glycogen Phosphorylase B"/>
    <property type="match status" value="2"/>
</dbReference>
<dbReference type="Proteomes" id="UP000321204">
    <property type="component" value="Chromosome"/>
</dbReference>
<reference evidence="2 3" key="1">
    <citation type="journal article" date="2015" name="Int. J. Syst. Evol. Microbiol.">
        <title>Flavisolibacter ginsenosidimutans sp. nov., with ginsenoside-converting activity isolated from soil used for cultivating ginseng.</title>
        <authorList>
            <person name="Zhao Y."/>
            <person name="Liu Q."/>
            <person name="Kang M.S."/>
            <person name="Jin F."/>
            <person name="Yu H."/>
            <person name="Im W.T."/>
        </authorList>
    </citation>
    <scope>NUCLEOTIDE SEQUENCE [LARGE SCALE GENOMIC DNA]</scope>
    <source>
        <strain evidence="2 3">Gsoil 636</strain>
    </source>
</reference>
<dbReference type="PANTHER" id="PTHR12526">
    <property type="entry name" value="GLYCOSYLTRANSFERASE"/>
    <property type="match status" value="1"/>
</dbReference>
<dbReference type="EMBL" id="CP042433">
    <property type="protein sequence ID" value="QEC54874.1"/>
    <property type="molecule type" value="Genomic_DNA"/>
</dbReference>
<dbReference type="OrthoDB" id="7560678at2"/>
<dbReference type="KEGG" id="fgg:FSB75_02810"/>
<dbReference type="Pfam" id="PF00534">
    <property type="entry name" value="Glycos_transf_1"/>
    <property type="match status" value="1"/>
</dbReference>
<proteinExistence type="predicted"/>
<dbReference type="GO" id="GO:0016757">
    <property type="term" value="F:glycosyltransferase activity"/>
    <property type="evidence" value="ECO:0007669"/>
    <property type="project" value="InterPro"/>
</dbReference>
<organism evidence="2 3">
    <name type="scientific">Flavisolibacter ginsenosidimutans</name>
    <dbReference type="NCBI Taxonomy" id="661481"/>
    <lineage>
        <taxon>Bacteria</taxon>
        <taxon>Pseudomonadati</taxon>
        <taxon>Bacteroidota</taxon>
        <taxon>Chitinophagia</taxon>
        <taxon>Chitinophagales</taxon>
        <taxon>Chitinophagaceae</taxon>
        <taxon>Flavisolibacter</taxon>
    </lineage>
</organism>
<dbReference type="SUPFAM" id="SSF53756">
    <property type="entry name" value="UDP-Glycosyltransferase/glycogen phosphorylase"/>
    <property type="match status" value="1"/>
</dbReference>
<evidence type="ECO:0000313" key="3">
    <source>
        <dbReference type="Proteomes" id="UP000321204"/>
    </source>
</evidence>
<keyword evidence="2" id="KW-0808">Transferase</keyword>
<sequence>MRLLILDQNYPHLENLMGDVFVHVRAKEYAKRHEVKVFSYFQEPSEIVYEGISLQRFDNVDALAAAVKEYKADKILIHFYQPWMLEKIIRQVNVPVIIWVHLFEAIGWYRRLFNYTLYSPVFFRFVLKNIRQQYRFRQLINYANRTSRIRFVFVSDWIRRTAEKDTLTKIKAFDVIPNPVDISLFAYRPKNDEQRKKVLVLRSFDSRKYANDVYVKGLLLLSKKKAFQDFTFTIIGKGPLFEKTLAPLRLFKNIEITNGAVRQVLIPALHEQYGVFLCPTRQDSHGVSMCEAMASGLVPIASNNSAIPEYVEHNKSGYLTNNSAQQIAGALEELLEKPDKFLQMSKSAAEKVRERCNIENISKKELAIIES</sequence>
<evidence type="ECO:0000259" key="1">
    <source>
        <dbReference type="Pfam" id="PF00534"/>
    </source>
</evidence>